<proteinExistence type="inferred from homology"/>
<dbReference type="Gene3D" id="3.40.50.300">
    <property type="entry name" value="P-loop containing nucleotide triphosphate hydrolases"/>
    <property type="match status" value="1"/>
</dbReference>
<name>A0ABV6A1D9_9PSEU</name>
<dbReference type="InterPro" id="IPR011990">
    <property type="entry name" value="TPR-like_helical_dom_sf"/>
</dbReference>
<dbReference type="InterPro" id="IPR016032">
    <property type="entry name" value="Sig_transdc_resp-reg_C-effctor"/>
</dbReference>
<dbReference type="PANTHER" id="PTHR35807">
    <property type="entry name" value="TRANSCRIPTIONAL REGULATOR REDD-RELATED"/>
    <property type="match status" value="1"/>
</dbReference>
<dbReference type="EMBL" id="JBHLZU010000015">
    <property type="protein sequence ID" value="MFB9905761.1"/>
    <property type="molecule type" value="Genomic_DNA"/>
</dbReference>
<dbReference type="Gene3D" id="1.10.10.10">
    <property type="entry name" value="Winged helix-like DNA-binding domain superfamily/Winged helix DNA-binding domain"/>
    <property type="match status" value="1"/>
</dbReference>
<dbReference type="SMART" id="SM01043">
    <property type="entry name" value="BTAD"/>
    <property type="match status" value="1"/>
</dbReference>
<dbReference type="SMART" id="SM00862">
    <property type="entry name" value="Trans_reg_C"/>
    <property type="match status" value="1"/>
</dbReference>
<dbReference type="Pfam" id="PF00486">
    <property type="entry name" value="Trans_reg_C"/>
    <property type="match status" value="1"/>
</dbReference>
<evidence type="ECO:0000256" key="5">
    <source>
        <dbReference type="PROSITE-ProRule" id="PRU01091"/>
    </source>
</evidence>
<dbReference type="Pfam" id="PF03704">
    <property type="entry name" value="BTAD"/>
    <property type="match status" value="1"/>
</dbReference>
<feature type="region of interest" description="Disordered" evidence="6">
    <location>
        <begin position="1027"/>
        <end position="1048"/>
    </location>
</feature>
<evidence type="ECO:0000313" key="8">
    <source>
        <dbReference type="EMBL" id="MFB9905761.1"/>
    </source>
</evidence>
<dbReference type="InterPro" id="IPR041664">
    <property type="entry name" value="AAA_16"/>
</dbReference>
<dbReference type="Gene3D" id="1.25.40.10">
    <property type="entry name" value="Tetratricopeptide repeat domain"/>
    <property type="match status" value="1"/>
</dbReference>
<dbReference type="InterPro" id="IPR005158">
    <property type="entry name" value="BTAD"/>
</dbReference>
<keyword evidence="4" id="KW-0804">Transcription</keyword>
<dbReference type="InterPro" id="IPR036388">
    <property type="entry name" value="WH-like_DNA-bd_sf"/>
</dbReference>
<evidence type="ECO:0000256" key="2">
    <source>
        <dbReference type="ARBA" id="ARBA00023015"/>
    </source>
</evidence>
<dbReference type="CDD" id="cd15831">
    <property type="entry name" value="BTAD"/>
    <property type="match status" value="1"/>
</dbReference>
<dbReference type="PANTHER" id="PTHR35807:SF1">
    <property type="entry name" value="TRANSCRIPTIONAL REGULATOR REDD"/>
    <property type="match status" value="1"/>
</dbReference>
<sequence length="1048" mass="112931">MVRFGVLGPLVAEDERGPVDLKGLRHRAVLARLLVARGRVVPVAMLIDDLWDDAPEGALGAVQTFVGALRKALEPDRPPRTPSRLLVTAAPGYALRAEPGMVDAWRFEAAVATSAQLLDEGRAGEARSLLDDVLALWRGPAYAEFVEQDWARGEITRLDELRLLAVERRAEAALSSGQAAESVSDLQAHVAGHPLREDGWRLLALALYRAGRQGDALATLRQARAVLRSELGVDPGQSLRQVEADILAQAPHLTVHPARQARPVEHPFVGRTEELAELEEAAATGRPRLALVSGAAGAGKTALARALTRRLESTGWITAWGTSPELPGAPSAWPWTQMSESLGGHELTPRVAEDPVVARFHRHRAVGSHLSAVAAKAPVLLVFDDLHWADEETLALLTALAADPGVGPVLIVGTYRSTEISDPLAEALGRAARTEPARIYLGGLSEPQVREMAEAITSRKMPPGAARMIHSRSAGNPFFVRELTRLWETEGDAALHAVPEGVRDVIRHRLARLGETARTHMRQAAVIGQVVDLDVLVSLAGDENQVLDSVEAALLAGFLVEQEADRLWFAHALVHETLYDDITRARRARWHASVAEIIEKARLADVEAIAHHLLRAGTRASAARTAHYTRAAAERAEKRFAPHEAARLWRAALDSTEDVDARDRLAAVMGLVRALAVTGDLREARRHRAEAITAAEALGEPLLTASVIGAFDVPAIWTANDDEALSAHLVAAAERTLPLLPAEHEAERARLLITIAMERRGDAGQRGSDAAREAEAIARRLGDPTLLAYALNGRFMQTFHRAGLAPQRARIGQELLDLAARHSGLVTFEVLGHLILIQAGAALADLAAADRHAAEADLLAERYELPLVGVFTAWYAALRLAMTGRLDEARTAYRAAAARLTGTGMPGVEDGILPLALLCISAPDAEPAGDWGPYESWARPLVLFAQGNREQALAAARAVPDSPRDLLFEARTCLHAMIAIEAGDRSTMERLYSHLLPAAGELAGAGSGLVTLGPVAHHLGRLAAALGRHRQATEHHRQAQEIEDRTRE</sequence>
<dbReference type="InterPro" id="IPR027417">
    <property type="entry name" value="P-loop_NTPase"/>
</dbReference>
<dbReference type="SUPFAM" id="SSF46894">
    <property type="entry name" value="C-terminal effector domain of the bipartite response regulators"/>
    <property type="match status" value="1"/>
</dbReference>
<evidence type="ECO:0000256" key="6">
    <source>
        <dbReference type="SAM" id="MobiDB-lite"/>
    </source>
</evidence>
<feature type="compositionally biased region" description="Basic and acidic residues" evidence="6">
    <location>
        <begin position="1031"/>
        <end position="1048"/>
    </location>
</feature>
<dbReference type="Proteomes" id="UP001589693">
    <property type="component" value="Unassembled WGS sequence"/>
</dbReference>
<evidence type="ECO:0000259" key="7">
    <source>
        <dbReference type="PROSITE" id="PS51755"/>
    </source>
</evidence>
<feature type="domain" description="OmpR/PhoB-type" evidence="7">
    <location>
        <begin position="1"/>
        <end position="97"/>
    </location>
</feature>
<keyword evidence="9" id="KW-1185">Reference proteome</keyword>
<comment type="similarity">
    <text evidence="1">Belongs to the AfsR/DnrI/RedD regulatory family.</text>
</comment>
<gene>
    <name evidence="8" type="ORF">ACFFQA_17645</name>
</gene>
<dbReference type="PROSITE" id="PS51755">
    <property type="entry name" value="OMPR_PHOB"/>
    <property type="match status" value="1"/>
</dbReference>
<dbReference type="RefSeq" id="WP_377853092.1">
    <property type="nucleotide sequence ID" value="NZ_JBHLZU010000015.1"/>
</dbReference>
<protein>
    <submittedName>
        <fullName evidence="8">BTAD domain-containing putative transcriptional regulator</fullName>
    </submittedName>
</protein>
<dbReference type="InterPro" id="IPR001867">
    <property type="entry name" value="OmpR/PhoB-type_DNA-bd"/>
</dbReference>
<accession>A0ABV6A1D9</accession>
<evidence type="ECO:0000313" key="9">
    <source>
        <dbReference type="Proteomes" id="UP001589693"/>
    </source>
</evidence>
<dbReference type="SUPFAM" id="SSF48452">
    <property type="entry name" value="TPR-like"/>
    <property type="match status" value="1"/>
</dbReference>
<comment type="caution">
    <text evidence="8">The sequence shown here is derived from an EMBL/GenBank/DDBJ whole genome shotgun (WGS) entry which is preliminary data.</text>
</comment>
<feature type="DNA-binding region" description="OmpR/PhoB-type" evidence="5">
    <location>
        <begin position="1"/>
        <end position="97"/>
    </location>
</feature>
<dbReference type="Pfam" id="PF13191">
    <property type="entry name" value="AAA_16"/>
    <property type="match status" value="1"/>
</dbReference>
<evidence type="ECO:0000256" key="3">
    <source>
        <dbReference type="ARBA" id="ARBA00023125"/>
    </source>
</evidence>
<keyword evidence="3 5" id="KW-0238">DNA-binding</keyword>
<evidence type="ECO:0000256" key="1">
    <source>
        <dbReference type="ARBA" id="ARBA00005820"/>
    </source>
</evidence>
<dbReference type="SUPFAM" id="SSF52540">
    <property type="entry name" value="P-loop containing nucleoside triphosphate hydrolases"/>
    <property type="match status" value="1"/>
</dbReference>
<dbReference type="InterPro" id="IPR051677">
    <property type="entry name" value="AfsR-DnrI-RedD_regulator"/>
</dbReference>
<reference evidence="8 9" key="1">
    <citation type="submission" date="2024-09" db="EMBL/GenBank/DDBJ databases">
        <authorList>
            <person name="Sun Q."/>
            <person name="Mori K."/>
        </authorList>
    </citation>
    <scope>NUCLEOTIDE SEQUENCE [LARGE SCALE GENOMIC DNA]</scope>
    <source>
        <strain evidence="8 9">TBRC 7907</strain>
    </source>
</reference>
<keyword evidence="2" id="KW-0805">Transcription regulation</keyword>
<evidence type="ECO:0000256" key="4">
    <source>
        <dbReference type="ARBA" id="ARBA00023163"/>
    </source>
</evidence>
<organism evidence="8 9">
    <name type="scientific">Allokutzneria oryzae</name>
    <dbReference type="NCBI Taxonomy" id="1378989"/>
    <lineage>
        <taxon>Bacteria</taxon>
        <taxon>Bacillati</taxon>
        <taxon>Actinomycetota</taxon>
        <taxon>Actinomycetes</taxon>
        <taxon>Pseudonocardiales</taxon>
        <taxon>Pseudonocardiaceae</taxon>
        <taxon>Allokutzneria</taxon>
    </lineage>
</organism>